<evidence type="ECO:0000313" key="2">
    <source>
        <dbReference type="EMBL" id="KAK7495607.1"/>
    </source>
</evidence>
<evidence type="ECO:0000313" key="3">
    <source>
        <dbReference type="Proteomes" id="UP001519460"/>
    </source>
</evidence>
<feature type="compositionally biased region" description="Basic and acidic residues" evidence="1">
    <location>
        <begin position="31"/>
        <end position="48"/>
    </location>
</feature>
<organism evidence="2 3">
    <name type="scientific">Batillaria attramentaria</name>
    <dbReference type="NCBI Taxonomy" id="370345"/>
    <lineage>
        <taxon>Eukaryota</taxon>
        <taxon>Metazoa</taxon>
        <taxon>Spiralia</taxon>
        <taxon>Lophotrochozoa</taxon>
        <taxon>Mollusca</taxon>
        <taxon>Gastropoda</taxon>
        <taxon>Caenogastropoda</taxon>
        <taxon>Sorbeoconcha</taxon>
        <taxon>Cerithioidea</taxon>
        <taxon>Batillariidae</taxon>
        <taxon>Batillaria</taxon>
    </lineage>
</organism>
<dbReference type="Proteomes" id="UP001519460">
    <property type="component" value="Unassembled WGS sequence"/>
</dbReference>
<feature type="region of interest" description="Disordered" evidence="1">
    <location>
        <begin position="22"/>
        <end position="73"/>
    </location>
</feature>
<accession>A0ABD0L8C6</accession>
<dbReference type="EMBL" id="JACVVK020000073">
    <property type="protein sequence ID" value="KAK7495607.1"/>
    <property type="molecule type" value="Genomic_DNA"/>
</dbReference>
<protein>
    <submittedName>
        <fullName evidence="2">Uncharacterized protein</fullName>
    </submittedName>
</protein>
<sequence length="73" mass="7624">MVELLVSHGLSTLPATIDQNCHQHAPSIHTGGDKSLRPARGRAPESRGGHVPLTSSEVRAAGPVPGQPFIIPD</sequence>
<comment type="caution">
    <text evidence="2">The sequence shown here is derived from an EMBL/GenBank/DDBJ whole genome shotgun (WGS) entry which is preliminary data.</text>
</comment>
<dbReference type="AlphaFoldDB" id="A0ABD0L8C6"/>
<evidence type="ECO:0000256" key="1">
    <source>
        <dbReference type="SAM" id="MobiDB-lite"/>
    </source>
</evidence>
<keyword evidence="3" id="KW-1185">Reference proteome</keyword>
<gene>
    <name evidence="2" type="ORF">BaRGS_00013054</name>
</gene>
<name>A0ABD0L8C6_9CAEN</name>
<proteinExistence type="predicted"/>
<reference evidence="2 3" key="1">
    <citation type="journal article" date="2023" name="Sci. Data">
        <title>Genome assembly of the Korean intertidal mud-creeper Batillaria attramentaria.</title>
        <authorList>
            <person name="Patra A.K."/>
            <person name="Ho P.T."/>
            <person name="Jun S."/>
            <person name="Lee S.J."/>
            <person name="Kim Y."/>
            <person name="Won Y.J."/>
        </authorList>
    </citation>
    <scope>NUCLEOTIDE SEQUENCE [LARGE SCALE GENOMIC DNA]</scope>
    <source>
        <strain evidence="2">Wonlab-2016</strain>
    </source>
</reference>